<dbReference type="AlphaFoldDB" id="A0A1H3Z2F7"/>
<dbReference type="InterPro" id="IPR014017">
    <property type="entry name" value="DNA_helicase_UvrD-like_C"/>
</dbReference>
<evidence type="ECO:0000313" key="19">
    <source>
        <dbReference type="EMBL" id="SEA17915.1"/>
    </source>
</evidence>
<evidence type="ECO:0000256" key="13">
    <source>
        <dbReference type="ARBA" id="ARBA00034808"/>
    </source>
</evidence>
<organism evidence="19 20">
    <name type="scientific">Bowdeniella nasicola</name>
    <dbReference type="NCBI Taxonomy" id="208480"/>
    <lineage>
        <taxon>Bacteria</taxon>
        <taxon>Bacillati</taxon>
        <taxon>Actinomycetota</taxon>
        <taxon>Actinomycetes</taxon>
        <taxon>Actinomycetales</taxon>
        <taxon>Actinomycetaceae</taxon>
        <taxon>Bowdeniella</taxon>
    </lineage>
</organism>
<keyword evidence="8 15" id="KW-0067">ATP-binding</keyword>
<dbReference type="Pfam" id="PF00580">
    <property type="entry name" value="UvrD-helicase"/>
    <property type="match status" value="1"/>
</dbReference>
<reference evidence="20" key="1">
    <citation type="submission" date="2016-10" db="EMBL/GenBank/DDBJ databases">
        <authorList>
            <person name="Varghese N."/>
            <person name="Submissions S."/>
        </authorList>
    </citation>
    <scope>NUCLEOTIDE SEQUENCE [LARGE SCALE GENOMIC DNA]</scope>
    <source>
        <strain evidence="20">KPR-1</strain>
    </source>
</reference>
<keyword evidence="9" id="KW-0238">DNA-binding</keyword>
<dbReference type="PANTHER" id="PTHR11070">
    <property type="entry name" value="UVRD / RECB / PCRA DNA HELICASE FAMILY MEMBER"/>
    <property type="match status" value="1"/>
</dbReference>
<sequence>MSDRISKPGSVAALARQLGQKFAPTPEQERVIDYPLAPLLVVAGAGSGKTTTMAMRVAHLVHEGAVRADQVLGLTFTRKATSQLSRNVRGLLAKLEHATLIEQPEIATYNSFAGAVARDFSLRLGENPDAQLITDGHASQIMIDIVEAAGGDYSLFDKSVESIAGNARSLAAQIRDNLMTPEQARTGLVSYAHACAELFAPKKQAAKIHTELDHAVQRRLPDEVRELLKRAQSLETCGATFLRDQAKRLLLIDFVAEYDKRKKDLGVIEFADQTAIAAAVAEIPDVQRIMRERYRLVLLDEFQDTSVPQLEFLLRLFGPDHPITAVGDPNQAIYGWRGASAQALADFQQRFSTTPPVTTLPLNTSFRNDREILSLANHVAIPLQLSTGEVTVPSLAAADHADDGQIAVSLAPDIGSEGEQIVRTVNALWQPGKGETIAVLCRTRRHLGTVAMALAEADIPHEVVGLSGLLSTPEVADLRALLDVAADASRGEAAGRLLTRARLGTADIHVLSSWAHELDEREKQRAIAAGGADQRPLATTLVEVLNSLPPESFTTPEGHRLSETARARLFELGEAIRTVRGATGSHLEDLVATAERALRLDIDLLARPGAPGLSARRNLDRFRQVARSFVAVLPEDSTLAAFLSWLRVADAEERGLDQEAEVIVEDAAQSEGTEHLAVQLMTMHAAKGLEFDHVIVAGLAEGTFPSHQAKNGQYDVNGRSWLTDAAALPWRLRKDHDSLPEFTGEVNSVTPAQSDDTPMGAFLAEEGSKRLGGFKKAAGAYQLQEERRLAYVAFTRAKHTLTLTSSWRHGGTAKKYPSRFLREALPADHPLLASSDDGDNPGAIVSEWLTVCTATRALPGAAWWTAGSTDTGFGTLNRLSGRYGELELQIVAEEPEDEPDESRELTDDTDAPSYPATDVALHRRPHLQRAAAAVRAAPQRADAPAPSPASARLIAEADLLLADLAARRSAPEILIEAPGRLSATQVGEVSDDAAGYLTYLRRPLPTPPSTVARLGTEFHRWVQDYYTGESELALDLDAATEPAPPQLAAWRETFLASRFAAMQPIIVEEAMALTLPVGGRSIQIHCKIDAAFDTSDGILIVDWKTGRPPRDEQTLAVRSLQLQIYRYALAASRGIDPERITACFYYVGSNQEIRGIPLTRDDIAERLAVLDPVGRSEALGSELLGTERGETS</sequence>
<dbReference type="GO" id="GO:0043138">
    <property type="term" value="F:3'-5' DNA helicase activity"/>
    <property type="evidence" value="ECO:0007669"/>
    <property type="project" value="UniProtKB-EC"/>
</dbReference>
<dbReference type="PANTHER" id="PTHR11070:SF55">
    <property type="entry name" value="DNA 3'-5' HELICASE"/>
    <property type="match status" value="1"/>
</dbReference>
<dbReference type="Proteomes" id="UP000199288">
    <property type="component" value="Unassembled WGS sequence"/>
</dbReference>
<dbReference type="GO" id="GO:0033202">
    <property type="term" value="C:DNA helicase complex"/>
    <property type="evidence" value="ECO:0007669"/>
    <property type="project" value="TreeGrafter"/>
</dbReference>
<dbReference type="PROSITE" id="PS51198">
    <property type="entry name" value="UVRD_HELICASE_ATP_BIND"/>
    <property type="match status" value="1"/>
</dbReference>
<evidence type="ECO:0000256" key="12">
    <source>
        <dbReference type="ARBA" id="ARBA00034617"/>
    </source>
</evidence>
<keyword evidence="20" id="KW-1185">Reference proteome</keyword>
<evidence type="ECO:0000256" key="6">
    <source>
        <dbReference type="ARBA" id="ARBA00022806"/>
    </source>
</evidence>
<dbReference type="RefSeq" id="WP_092563231.1">
    <property type="nucleotide sequence ID" value="NZ_FNQV01000005.1"/>
</dbReference>
<evidence type="ECO:0000256" key="1">
    <source>
        <dbReference type="ARBA" id="ARBA00009922"/>
    </source>
</evidence>
<dbReference type="InterPro" id="IPR013986">
    <property type="entry name" value="DExx_box_DNA_helicase_dom_sf"/>
</dbReference>
<gene>
    <name evidence="19" type="ORF">SAMN02910418_01080</name>
</gene>
<evidence type="ECO:0000256" key="7">
    <source>
        <dbReference type="ARBA" id="ARBA00022839"/>
    </source>
</evidence>
<feature type="region of interest" description="Disordered" evidence="16">
    <location>
        <begin position="892"/>
        <end position="922"/>
    </location>
</feature>
<keyword evidence="6 15" id="KW-0347">Helicase</keyword>
<dbReference type="Gene3D" id="3.40.50.300">
    <property type="entry name" value="P-loop containing nucleotide triphosphate hydrolases"/>
    <property type="match status" value="4"/>
</dbReference>
<dbReference type="GO" id="GO:0005829">
    <property type="term" value="C:cytosol"/>
    <property type="evidence" value="ECO:0007669"/>
    <property type="project" value="TreeGrafter"/>
</dbReference>
<dbReference type="InterPro" id="IPR014016">
    <property type="entry name" value="UvrD-like_ATP-bd"/>
</dbReference>
<evidence type="ECO:0000259" key="18">
    <source>
        <dbReference type="PROSITE" id="PS51217"/>
    </source>
</evidence>
<keyword evidence="10" id="KW-0234">DNA repair</keyword>
<comment type="catalytic activity">
    <reaction evidence="12">
        <text>Couples ATP hydrolysis with the unwinding of duplex DNA by translocating in the 3'-5' direction.</text>
        <dbReference type="EC" id="5.6.2.4"/>
    </reaction>
</comment>
<evidence type="ECO:0000256" key="10">
    <source>
        <dbReference type="ARBA" id="ARBA00023204"/>
    </source>
</evidence>
<name>A0A1H3Z2F7_9ACTO</name>
<dbReference type="CDD" id="cd17932">
    <property type="entry name" value="DEXQc_UvrD"/>
    <property type="match status" value="1"/>
</dbReference>
<dbReference type="Gene3D" id="3.90.320.10">
    <property type="match status" value="1"/>
</dbReference>
<comment type="catalytic activity">
    <reaction evidence="14">
        <text>ATP + H2O = ADP + phosphate + H(+)</text>
        <dbReference type="Rhea" id="RHEA:13065"/>
        <dbReference type="ChEBI" id="CHEBI:15377"/>
        <dbReference type="ChEBI" id="CHEBI:15378"/>
        <dbReference type="ChEBI" id="CHEBI:30616"/>
        <dbReference type="ChEBI" id="CHEBI:43474"/>
        <dbReference type="ChEBI" id="CHEBI:456216"/>
        <dbReference type="EC" id="5.6.2.4"/>
    </reaction>
</comment>
<dbReference type="Gene3D" id="1.10.10.160">
    <property type="match status" value="1"/>
</dbReference>
<dbReference type="InterPro" id="IPR011604">
    <property type="entry name" value="PDDEXK-like_dom_sf"/>
</dbReference>
<evidence type="ECO:0000256" key="14">
    <source>
        <dbReference type="ARBA" id="ARBA00048988"/>
    </source>
</evidence>
<dbReference type="EMBL" id="FNQV01000005">
    <property type="protein sequence ID" value="SEA17915.1"/>
    <property type="molecule type" value="Genomic_DNA"/>
</dbReference>
<dbReference type="GO" id="GO:0000725">
    <property type="term" value="P:recombinational repair"/>
    <property type="evidence" value="ECO:0007669"/>
    <property type="project" value="TreeGrafter"/>
</dbReference>
<evidence type="ECO:0000256" key="8">
    <source>
        <dbReference type="ARBA" id="ARBA00022840"/>
    </source>
</evidence>
<evidence type="ECO:0000256" key="11">
    <source>
        <dbReference type="ARBA" id="ARBA00023235"/>
    </source>
</evidence>
<dbReference type="InterPro" id="IPR027417">
    <property type="entry name" value="P-loop_NTPase"/>
</dbReference>
<dbReference type="Pfam" id="PF12705">
    <property type="entry name" value="PDDEXK_1"/>
    <property type="match status" value="1"/>
</dbReference>
<keyword evidence="11" id="KW-0413">Isomerase</keyword>
<feature type="domain" description="UvrD-like helicase C-terminal" evidence="18">
    <location>
        <begin position="370"/>
        <end position="688"/>
    </location>
</feature>
<dbReference type="GO" id="GO:0003677">
    <property type="term" value="F:DNA binding"/>
    <property type="evidence" value="ECO:0007669"/>
    <property type="project" value="UniProtKB-KW"/>
</dbReference>
<comment type="similarity">
    <text evidence="1">Belongs to the helicase family. UvrD subfamily.</text>
</comment>
<evidence type="ECO:0000256" key="3">
    <source>
        <dbReference type="ARBA" id="ARBA00022741"/>
    </source>
</evidence>
<feature type="binding site" evidence="15">
    <location>
        <begin position="43"/>
        <end position="50"/>
    </location>
    <ligand>
        <name>ATP</name>
        <dbReference type="ChEBI" id="CHEBI:30616"/>
    </ligand>
</feature>
<keyword evidence="7" id="KW-0269">Exonuclease</keyword>
<dbReference type="GO" id="GO:0004527">
    <property type="term" value="F:exonuclease activity"/>
    <property type="evidence" value="ECO:0007669"/>
    <property type="project" value="UniProtKB-KW"/>
</dbReference>
<dbReference type="GO" id="GO:0005524">
    <property type="term" value="F:ATP binding"/>
    <property type="evidence" value="ECO:0007669"/>
    <property type="project" value="UniProtKB-UniRule"/>
</dbReference>
<dbReference type="PROSITE" id="PS51217">
    <property type="entry name" value="UVRD_HELICASE_CTER"/>
    <property type="match status" value="1"/>
</dbReference>
<protein>
    <recommendedName>
        <fullName evidence="13">DNA 3'-5' helicase</fullName>
        <ecNumber evidence="13">5.6.2.4</ecNumber>
    </recommendedName>
</protein>
<dbReference type="OrthoDB" id="4812256at2"/>
<evidence type="ECO:0000256" key="2">
    <source>
        <dbReference type="ARBA" id="ARBA00022722"/>
    </source>
</evidence>
<evidence type="ECO:0000313" key="20">
    <source>
        <dbReference type="Proteomes" id="UP000199288"/>
    </source>
</evidence>
<evidence type="ECO:0000256" key="9">
    <source>
        <dbReference type="ARBA" id="ARBA00023125"/>
    </source>
</evidence>
<keyword evidence="2" id="KW-0540">Nuclease</keyword>
<keyword evidence="4" id="KW-0227">DNA damage</keyword>
<dbReference type="SUPFAM" id="SSF52540">
    <property type="entry name" value="P-loop containing nucleoside triphosphate hydrolases"/>
    <property type="match status" value="1"/>
</dbReference>
<dbReference type="Gene3D" id="1.10.486.10">
    <property type="entry name" value="PCRA, domain 4"/>
    <property type="match status" value="1"/>
</dbReference>
<dbReference type="Pfam" id="PF13361">
    <property type="entry name" value="UvrD_C"/>
    <property type="match status" value="2"/>
</dbReference>
<evidence type="ECO:0000256" key="16">
    <source>
        <dbReference type="SAM" id="MobiDB-lite"/>
    </source>
</evidence>
<keyword evidence="3 15" id="KW-0547">Nucleotide-binding</keyword>
<evidence type="ECO:0000256" key="15">
    <source>
        <dbReference type="PROSITE-ProRule" id="PRU00560"/>
    </source>
</evidence>
<evidence type="ECO:0000256" key="5">
    <source>
        <dbReference type="ARBA" id="ARBA00022801"/>
    </source>
</evidence>
<dbReference type="InterPro" id="IPR038726">
    <property type="entry name" value="PDDEXK_AddAB-type"/>
</dbReference>
<dbReference type="InterPro" id="IPR000212">
    <property type="entry name" value="DNA_helicase_UvrD/REP"/>
</dbReference>
<keyword evidence="5 15" id="KW-0378">Hydrolase</keyword>
<evidence type="ECO:0000259" key="17">
    <source>
        <dbReference type="PROSITE" id="PS51198"/>
    </source>
</evidence>
<proteinExistence type="inferred from homology"/>
<dbReference type="EC" id="5.6.2.4" evidence="13"/>
<evidence type="ECO:0000256" key="4">
    <source>
        <dbReference type="ARBA" id="ARBA00022763"/>
    </source>
</evidence>
<accession>A0A1H3Z2F7</accession>
<feature type="domain" description="UvrD-like helicase ATP-binding" evidence="17">
    <location>
        <begin position="22"/>
        <end position="369"/>
    </location>
</feature>